<dbReference type="PANTHER" id="PTHR22604">
    <property type="entry name" value="OXIDOREDUCTASES"/>
    <property type="match status" value="1"/>
</dbReference>
<dbReference type="InterPro" id="IPR000683">
    <property type="entry name" value="Gfo/Idh/MocA-like_OxRdtase_N"/>
</dbReference>
<dbReference type="Gene3D" id="3.40.50.720">
    <property type="entry name" value="NAD(P)-binding Rossmann-like Domain"/>
    <property type="match status" value="1"/>
</dbReference>
<dbReference type="PANTHER" id="PTHR22604:SF105">
    <property type="entry name" value="TRANS-1,2-DIHYDROBENZENE-1,2-DIOL DEHYDROGENASE"/>
    <property type="match status" value="1"/>
</dbReference>
<organism evidence="7 8">
    <name type="scientific">Stephanodiscus triporus</name>
    <dbReference type="NCBI Taxonomy" id="2934178"/>
    <lineage>
        <taxon>Eukaryota</taxon>
        <taxon>Sar</taxon>
        <taxon>Stramenopiles</taxon>
        <taxon>Ochrophyta</taxon>
        <taxon>Bacillariophyta</taxon>
        <taxon>Coscinodiscophyceae</taxon>
        <taxon>Thalassiosirophycidae</taxon>
        <taxon>Stephanodiscales</taxon>
        <taxon>Stephanodiscaceae</taxon>
        <taxon>Stephanodiscus</taxon>
    </lineage>
</organism>
<dbReference type="Proteomes" id="UP001530315">
    <property type="component" value="Unassembled WGS sequence"/>
</dbReference>
<accession>A0ABD3MS39</accession>
<protein>
    <recommendedName>
        <fullName evidence="3">D-xylose 1-dehydrogenase (NADP(+), D-xylono-1,5-lactone-forming)</fullName>
        <ecNumber evidence="3">1.1.1.179</ecNumber>
    </recommendedName>
    <alternativeName>
        <fullName evidence="4">D-xylose-NADP dehydrogenase</fullName>
    </alternativeName>
</protein>
<evidence type="ECO:0000313" key="8">
    <source>
        <dbReference type="Proteomes" id="UP001530315"/>
    </source>
</evidence>
<evidence type="ECO:0000256" key="2">
    <source>
        <dbReference type="ARBA" id="ARBA00023002"/>
    </source>
</evidence>
<evidence type="ECO:0000256" key="5">
    <source>
        <dbReference type="ARBA" id="ARBA00049233"/>
    </source>
</evidence>
<dbReference type="Pfam" id="PF01408">
    <property type="entry name" value="GFO_IDH_MocA"/>
    <property type="match status" value="1"/>
</dbReference>
<evidence type="ECO:0000259" key="6">
    <source>
        <dbReference type="Pfam" id="PF01408"/>
    </source>
</evidence>
<dbReference type="Gene3D" id="3.30.360.10">
    <property type="entry name" value="Dihydrodipicolinate Reductase, domain 2"/>
    <property type="match status" value="1"/>
</dbReference>
<comment type="similarity">
    <text evidence="1">Belongs to the Gfo/Idh/MocA family.</text>
</comment>
<evidence type="ECO:0000256" key="1">
    <source>
        <dbReference type="ARBA" id="ARBA00010928"/>
    </source>
</evidence>
<gene>
    <name evidence="7" type="ORF">ACHAW5_011164</name>
</gene>
<dbReference type="SUPFAM" id="SSF55347">
    <property type="entry name" value="Glyceraldehyde-3-phosphate dehydrogenase-like, C-terminal domain"/>
    <property type="match status" value="1"/>
</dbReference>
<dbReference type="AlphaFoldDB" id="A0ABD3MS39"/>
<dbReference type="EC" id="1.1.1.179" evidence="3"/>
<dbReference type="InterPro" id="IPR036291">
    <property type="entry name" value="NAD(P)-bd_dom_sf"/>
</dbReference>
<feature type="domain" description="Gfo/Idh/MocA-like oxidoreductase N-terminal" evidence="6">
    <location>
        <begin position="10"/>
        <end position="103"/>
    </location>
</feature>
<reference evidence="7 8" key="1">
    <citation type="submission" date="2024-10" db="EMBL/GenBank/DDBJ databases">
        <title>Updated reference genomes for cyclostephanoid diatoms.</title>
        <authorList>
            <person name="Roberts W.R."/>
            <person name="Alverson A.J."/>
        </authorList>
    </citation>
    <scope>NUCLEOTIDE SEQUENCE [LARGE SCALE GENOMIC DNA]</scope>
    <source>
        <strain evidence="7 8">AJA276-08</strain>
    </source>
</reference>
<dbReference type="EMBL" id="JALLAZ020001725">
    <property type="protein sequence ID" value="KAL3766603.1"/>
    <property type="molecule type" value="Genomic_DNA"/>
</dbReference>
<proteinExistence type="inferred from homology"/>
<sequence length="391" mass="43385">MPSRRTGNPLSVVACLARSLDNARKFADKHGIRNLYGSYNEMVRNEDVNIIYVGNLHAFRRETAEKCLAANEHVVVEKPFACNVADGEYLLGLAKERDRFIMEGMWMQFLPVVEKARELMFGTATMEPALGEIAKLWGGTAFVLAPYPIAAATLCFRNPPDAVEVIGQKDEGTGVDIQGAMILSFPPTGNEHDGRSPKLPGAGIACLSFGFSCETVEETSVVGSKGRLKIETPCHCPTKVSIQLKAHGRGHAGEEQVFEYPLPVDAEEIKAAGGFEYPNSAGFVYKAAAVARCMAAGNRCQYRIRHAKRRKDFEEANALRALASPRQLARERAQRACEDGLDNEAIRMEEDAELYRSLRADATQDELAYDRYLDRDEWYEHETRAINCSLE</sequence>
<evidence type="ECO:0000313" key="7">
    <source>
        <dbReference type="EMBL" id="KAL3766603.1"/>
    </source>
</evidence>
<name>A0ABD3MS39_9STRA</name>
<dbReference type="SUPFAM" id="SSF51735">
    <property type="entry name" value="NAD(P)-binding Rossmann-fold domains"/>
    <property type="match status" value="1"/>
</dbReference>
<evidence type="ECO:0000256" key="4">
    <source>
        <dbReference type="ARBA" id="ARBA00042988"/>
    </source>
</evidence>
<dbReference type="GO" id="GO:0047837">
    <property type="term" value="F:D-xylose 1-dehydrogenase (NADP+) activity"/>
    <property type="evidence" value="ECO:0007669"/>
    <property type="project" value="UniProtKB-EC"/>
</dbReference>
<keyword evidence="8" id="KW-1185">Reference proteome</keyword>
<comment type="caution">
    <text evidence="7">The sequence shown here is derived from an EMBL/GenBank/DDBJ whole genome shotgun (WGS) entry which is preliminary data.</text>
</comment>
<comment type="catalytic activity">
    <reaction evidence="5">
        <text>D-xylose + NADP(+) = D-xylono-1,5-lactone + NADPH + H(+)</text>
        <dbReference type="Rhea" id="RHEA:22000"/>
        <dbReference type="ChEBI" id="CHEBI:15378"/>
        <dbReference type="ChEBI" id="CHEBI:15867"/>
        <dbReference type="ChEBI" id="CHEBI:53455"/>
        <dbReference type="ChEBI" id="CHEBI:57783"/>
        <dbReference type="ChEBI" id="CHEBI:58349"/>
        <dbReference type="EC" id="1.1.1.179"/>
    </reaction>
</comment>
<keyword evidence="2" id="KW-0560">Oxidoreductase</keyword>
<dbReference type="InterPro" id="IPR050984">
    <property type="entry name" value="Gfo/Idh/MocA_domain"/>
</dbReference>
<evidence type="ECO:0000256" key="3">
    <source>
        <dbReference type="ARBA" id="ARBA00038984"/>
    </source>
</evidence>